<dbReference type="Proteomes" id="UP000632125">
    <property type="component" value="Unassembled WGS sequence"/>
</dbReference>
<dbReference type="RefSeq" id="WP_190864541.1">
    <property type="nucleotide sequence ID" value="NZ_JACXIY010000026.1"/>
</dbReference>
<gene>
    <name evidence="1" type="ORF">IDH41_21075</name>
</gene>
<comment type="caution">
    <text evidence="1">The sequence shown here is derived from an EMBL/GenBank/DDBJ whole genome shotgun (WGS) entry which is preliminary data.</text>
</comment>
<sequence>MDQNQKRENSDLIFSRHGRFGLPSLPVFEDSCFQTAEFLADSLCKLLDIHRAAKERFLVCQRRRSLLL</sequence>
<dbReference type="EMBL" id="JACXIY010000026">
    <property type="protein sequence ID" value="MBD2871081.1"/>
    <property type="molecule type" value="Genomic_DNA"/>
</dbReference>
<name>A0A927H6Z8_9BACL</name>
<organism evidence="1 2">
    <name type="scientific">Paenibacillus arenilitoris</name>
    <dbReference type="NCBI Taxonomy" id="2772299"/>
    <lineage>
        <taxon>Bacteria</taxon>
        <taxon>Bacillati</taxon>
        <taxon>Bacillota</taxon>
        <taxon>Bacilli</taxon>
        <taxon>Bacillales</taxon>
        <taxon>Paenibacillaceae</taxon>
        <taxon>Paenibacillus</taxon>
    </lineage>
</organism>
<evidence type="ECO:0000313" key="1">
    <source>
        <dbReference type="EMBL" id="MBD2871081.1"/>
    </source>
</evidence>
<evidence type="ECO:0000313" key="2">
    <source>
        <dbReference type="Proteomes" id="UP000632125"/>
    </source>
</evidence>
<protein>
    <submittedName>
        <fullName evidence="1">Uncharacterized protein</fullName>
    </submittedName>
</protein>
<keyword evidence="2" id="KW-1185">Reference proteome</keyword>
<dbReference type="AlphaFoldDB" id="A0A927H6Z8"/>
<accession>A0A927H6Z8</accession>
<reference evidence="1" key="1">
    <citation type="submission" date="2020-09" db="EMBL/GenBank/DDBJ databases">
        <title>A novel bacterium of genus Paenibacillus, isolated from South China Sea.</title>
        <authorList>
            <person name="Huang H."/>
            <person name="Mo K."/>
            <person name="Hu Y."/>
        </authorList>
    </citation>
    <scope>NUCLEOTIDE SEQUENCE</scope>
    <source>
        <strain evidence="1">IB182493</strain>
    </source>
</reference>
<proteinExistence type="predicted"/>